<dbReference type="EMBL" id="CP045909">
    <property type="protein sequence ID" value="QQP32476.1"/>
    <property type="molecule type" value="Genomic_DNA"/>
</dbReference>
<keyword evidence="3" id="KW-1185">Reference proteome</keyword>
<evidence type="ECO:0000313" key="3">
    <source>
        <dbReference type="Proteomes" id="UP000595437"/>
    </source>
</evidence>
<dbReference type="SUPFAM" id="SSF56219">
    <property type="entry name" value="DNase I-like"/>
    <property type="match status" value="1"/>
</dbReference>
<organism evidence="2 3">
    <name type="scientific">Caligus rogercresseyi</name>
    <name type="common">Sea louse</name>
    <dbReference type="NCBI Taxonomy" id="217165"/>
    <lineage>
        <taxon>Eukaryota</taxon>
        <taxon>Metazoa</taxon>
        <taxon>Ecdysozoa</taxon>
        <taxon>Arthropoda</taxon>
        <taxon>Crustacea</taxon>
        <taxon>Multicrustacea</taxon>
        <taxon>Hexanauplia</taxon>
        <taxon>Copepoda</taxon>
        <taxon>Siphonostomatoida</taxon>
        <taxon>Caligidae</taxon>
        <taxon>Caligus</taxon>
    </lineage>
</organism>
<keyword evidence="1" id="KW-0175">Coiled coil</keyword>
<accession>A0A7T8GMK1</accession>
<protein>
    <submittedName>
        <fullName evidence="2">Uncharacterized protein</fullName>
    </submittedName>
</protein>
<evidence type="ECO:0000256" key="1">
    <source>
        <dbReference type="SAM" id="Coils"/>
    </source>
</evidence>
<gene>
    <name evidence="2" type="ORF">FKW44_024800</name>
</gene>
<proteinExistence type="predicted"/>
<sequence length="213" mass="24599">MPKRQFKSVKPFPRATAALRSVITAYGFNDAADVVKNYDHTFFSVDKLSRPTSSRIDLFLFKGFKPSDIKDHRVIDTKLSDHRALFTKIGALLPSENKCKKLWKLNASLLECPEVNRNIIDVIETANSYIKSAEDVFSVVEKMFNKIRCICRQAGARKAEKQKRNLNQIENTSKQIMTDSEKAFKLKQIYQEHDVTHRIKLKMNEIENMSNSR</sequence>
<dbReference type="Proteomes" id="UP000595437">
    <property type="component" value="Chromosome 20"/>
</dbReference>
<feature type="non-terminal residue" evidence="2">
    <location>
        <position position="213"/>
    </location>
</feature>
<name>A0A7T8GMK1_CALRO</name>
<evidence type="ECO:0000313" key="2">
    <source>
        <dbReference type="EMBL" id="QQP32476.1"/>
    </source>
</evidence>
<reference evidence="3" key="1">
    <citation type="submission" date="2021-01" db="EMBL/GenBank/DDBJ databases">
        <title>Caligus Genome Assembly.</title>
        <authorList>
            <person name="Gallardo-Escarate C."/>
        </authorList>
    </citation>
    <scope>NUCLEOTIDE SEQUENCE [LARGE SCALE GENOMIC DNA]</scope>
</reference>
<dbReference type="AlphaFoldDB" id="A0A7T8GMK1"/>
<dbReference type="InterPro" id="IPR036691">
    <property type="entry name" value="Endo/exonu/phosph_ase_sf"/>
</dbReference>
<feature type="coiled-coil region" evidence="1">
    <location>
        <begin position="152"/>
        <end position="179"/>
    </location>
</feature>